<accession>A0A363UQ23</accession>
<proteinExistence type="predicted"/>
<sequence>MNRILRCLATGLLATIPASLLFAAPPKVETLATGLNHPWCVAFLPDGRWLITERAGQLRILDEGGLRPEPVAGVPAVYAASQGGLFDVLPARDFANSGHVYLSFAHGTPDANATRVVRARLVDDRLEEVTPIFTAAPNKDTPVHYGGRMAWLPDGTLLLTLGDGFDYREAAQRLDSHLGTIVRVNADGSIPDDNPFVDQPEALDAIYTYGNRNVQGLVVDEQSGRVYAHEHGPRGGDEINRLQPGGNYGWPVATHGIDYSGAVISPYKQRPGMIDPLVVWTPSIAPSGMALYRGERFADWQGNLLVSTLAERSLRRVELDASGRVVGQHVLMQDRGVRLRDVRVAPDGAVIVLTDAPDGRVLRLTPG</sequence>
<dbReference type="InterPro" id="IPR011042">
    <property type="entry name" value="6-blade_b-propeller_TolB-like"/>
</dbReference>
<evidence type="ECO:0000259" key="2">
    <source>
        <dbReference type="Pfam" id="PF07995"/>
    </source>
</evidence>
<feature type="chain" id="PRO_5016909860" evidence="1">
    <location>
        <begin position="24"/>
        <end position="367"/>
    </location>
</feature>
<dbReference type="InterPro" id="IPR012938">
    <property type="entry name" value="Glc/Sorbosone_DH"/>
</dbReference>
<dbReference type="AlphaFoldDB" id="A0A363UQ23"/>
<dbReference type="InterPro" id="IPR011041">
    <property type="entry name" value="Quinoprot_gluc/sorb_DH_b-prop"/>
</dbReference>
<dbReference type="EMBL" id="QEQK01000002">
    <property type="protein sequence ID" value="PWN57507.1"/>
    <property type="molecule type" value="Genomic_DNA"/>
</dbReference>
<evidence type="ECO:0000313" key="3">
    <source>
        <dbReference type="EMBL" id="PWN57507.1"/>
    </source>
</evidence>
<dbReference type="PANTHER" id="PTHR19328">
    <property type="entry name" value="HEDGEHOG-INTERACTING PROTEIN"/>
    <property type="match status" value="1"/>
</dbReference>
<organism evidence="3 4">
    <name type="scientific">Abyssibacter profundi</name>
    <dbReference type="NCBI Taxonomy" id="2182787"/>
    <lineage>
        <taxon>Bacteria</taxon>
        <taxon>Pseudomonadati</taxon>
        <taxon>Pseudomonadota</taxon>
        <taxon>Gammaproteobacteria</taxon>
        <taxon>Chromatiales</taxon>
        <taxon>Oceanococcaceae</taxon>
        <taxon>Abyssibacter</taxon>
    </lineage>
</organism>
<dbReference type="OrthoDB" id="9770043at2"/>
<keyword evidence="1" id="KW-0732">Signal</keyword>
<feature type="signal peptide" evidence="1">
    <location>
        <begin position="1"/>
        <end position="23"/>
    </location>
</feature>
<dbReference type="Proteomes" id="UP000251800">
    <property type="component" value="Unassembled WGS sequence"/>
</dbReference>
<name>A0A363UQ23_9GAMM</name>
<dbReference type="Pfam" id="PF07995">
    <property type="entry name" value="GSDH"/>
    <property type="match status" value="1"/>
</dbReference>
<comment type="caution">
    <text evidence="3">The sequence shown here is derived from an EMBL/GenBank/DDBJ whole genome shotgun (WGS) entry which is preliminary data.</text>
</comment>
<evidence type="ECO:0000256" key="1">
    <source>
        <dbReference type="SAM" id="SignalP"/>
    </source>
</evidence>
<reference evidence="3 4" key="1">
    <citation type="submission" date="2018-05" db="EMBL/GenBank/DDBJ databases">
        <title>Abyssibacter profundi OUC007T gen. nov., sp. nov, a marine bacterium isolated from seawater of the Mariana Trench.</title>
        <authorList>
            <person name="Zhou S."/>
        </authorList>
    </citation>
    <scope>NUCLEOTIDE SEQUENCE [LARGE SCALE GENOMIC DNA]</scope>
    <source>
        <strain evidence="3 4">OUC007</strain>
    </source>
</reference>
<dbReference type="SUPFAM" id="SSF50952">
    <property type="entry name" value="Soluble quinoprotein glucose dehydrogenase"/>
    <property type="match status" value="1"/>
</dbReference>
<gene>
    <name evidence="3" type="ORF">DEH80_02015</name>
</gene>
<feature type="domain" description="Glucose/Sorbosone dehydrogenase" evidence="2">
    <location>
        <begin position="35"/>
        <end position="363"/>
    </location>
</feature>
<dbReference type="PANTHER" id="PTHR19328:SF75">
    <property type="entry name" value="ALDOSE SUGAR DEHYDROGENASE YLII"/>
    <property type="match status" value="1"/>
</dbReference>
<protein>
    <submittedName>
        <fullName evidence="3">Glucose dehydrogenase</fullName>
    </submittedName>
</protein>
<keyword evidence="4" id="KW-1185">Reference proteome</keyword>
<evidence type="ECO:0000313" key="4">
    <source>
        <dbReference type="Proteomes" id="UP000251800"/>
    </source>
</evidence>
<dbReference type="Gene3D" id="2.120.10.30">
    <property type="entry name" value="TolB, C-terminal domain"/>
    <property type="match status" value="1"/>
</dbReference>